<feature type="domain" description="Proline dehydrogenase" evidence="2">
    <location>
        <begin position="78"/>
        <end position="373"/>
    </location>
</feature>
<proteinExistence type="predicted"/>
<dbReference type="GO" id="GO:0004657">
    <property type="term" value="F:proline dehydrogenase activity"/>
    <property type="evidence" value="ECO:0007669"/>
    <property type="project" value="InterPro"/>
</dbReference>
<dbReference type="GO" id="GO:0071949">
    <property type="term" value="F:FAD binding"/>
    <property type="evidence" value="ECO:0007669"/>
    <property type="project" value="TreeGrafter"/>
</dbReference>
<evidence type="ECO:0000259" key="2">
    <source>
        <dbReference type="Pfam" id="PF01619"/>
    </source>
</evidence>
<evidence type="ECO:0000313" key="3">
    <source>
        <dbReference type="EMBL" id="WXA03192.1"/>
    </source>
</evidence>
<dbReference type="AlphaFoldDB" id="A0AAU6PA85"/>
<reference evidence="4 5" key="1">
    <citation type="submission" date="2023-10" db="EMBL/GenBank/DDBJ databases">
        <title>Culture-based analysis of two novel bacteria associated with mangrove crab gills.</title>
        <authorList>
            <person name="Yang X."/>
            <person name="Garuglieri E."/>
            <person name="Van Goethem M.W."/>
            <person name="Fusi M."/>
            <person name="Marasco R."/>
            <person name="Daffonchio D.G."/>
        </authorList>
    </citation>
    <scope>NUCLEOTIDE SEQUENCE</scope>
    <source>
        <strain evidence="4">UG2-1</strain>
        <strain evidence="3">UG2-2</strain>
        <strain evidence="5">UG2_2</strain>
    </source>
</reference>
<accession>A0AAU6PA85</accession>
<dbReference type="KEGG" id="mcaa:R3L15_05765"/>
<evidence type="ECO:0000256" key="1">
    <source>
        <dbReference type="ARBA" id="ARBA00023002"/>
    </source>
</evidence>
<keyword evidence="1" id="KW-0560">Oxidoreductase</keyword>
<dbReference type="EMBL" id="CP136924">
    <property type="protein sequence ID" value="WXA03192.1"/>
    <property type="molecule type" value="Genomic_DNA"/>
</dbReference>
<protein>
    <submittedName>
        <fullName evidence="4">Proline dehydrogenase family protein</fullName>
    </submittedName>
</protein>
<dbReference type="GO" id="GO:0010133">
    <property type="term" value="P:L-proline catabolic process to L-glutamate"/>
    <property type="evidence" value="ECO:0007669"/>
    <property type="project" value="TreeGrafter"/>
</dbReference>
<keyword evidence="5" id="KW-1185">Reference proteome</keyword>
<name>A0AAU6PA85_9FLAO</name>
<dbReference type="Pfam" id="PF01619">
    <property type="entry name" value="Pro_dh"/>
    <property type="match status" value="1"/>
</dbReference>
<dbReference type="Proteomes" id="UP001368318">
    <property type="component" value="Chromosome"/>
</dbReference>
<gene>
    <name evidence="4" type="ORF">R3L15_05765</name>
    <name evidence="3" type="ORF">R3L16_01635</name>
</gene>
<sequence length="391" mass="44900">MSKRIFDNTEVAFALKSNSELNRAYYLFKMIAYEPLVKIGKWLTHFAIKAKLPVDSLIRATVFDHFCGGVNEKDCLPVIDAMYSKGVCSVLDYSVEGKANEAHFDDAMQKIVEIIKFSANKDAMPIVVFKPTGFGRFYLYQKKGEGKAFTSEEQAEWNRVVGRYDTVCRLSKEKDVEILIDAEETWMQDAADNLVTLMMKRYNTEKPIVYNTLQMYRHDRMAFLKKEHGIAKKEGYFLGYKIVRGAYMEKENDRALELGYNSPICDSKLATDVNFNTSAKYILDHIDLISVFVGTHNEESCYLVMELMEEKGISKNDNRVWFGQLYGMSDHISFNLSELGYNVAKYVPFGPVKDVLPYLIRRAEENTSVSGQTGRELTLLSIEKKRRKMLV</sequence>
<dbReference type="PANTHER" id="PTHR13914">
    <property type="entry name" value="PROLINE OXIDASE"/>
    <property type="match status" value="1"/>
</dbReference>
<dbReference type="RefSeq" id="WP_338733801.1">
    <property type="nucleotide sequence ID" value="NZ_CP136924.1"/>
</dbReference>
<dbReference type="InterPro" id="IPR002872">
    <property type="entry name" value="Proline_DH_dom"/>
</dbReference>
<dbReference type="PANTHER" id="PTHR13914:SF0">
    <property type="entry name" value="PROLINE DEHYDROGENASE 1, MITOCHONDRIAL"/>
    <property type="match status" value="1"/>
</dbReference>
<dbReference type="Gene3D" id="3.20.20.220">
    <property type="match status" value="1"/>
</dbReference>
<dbReference type="SUPFAM" id="SSF51730">
    <property type="entry name" value="FAD-linked oxidoreductase"/>
    <property type="match status" value="1"/>
</dbReference>
<evidence type="ECO:0000313" key="4">
    <source>
        <dbReference type="EMBL" id="WXA14385.1"/>
    </source>
</evidence>
<dbReference type="EMBL" id="CP136925">
    <property type="protein sequence ID" value="WXA14385.1"/>
    <property type="molecule type" value="Genomic_DNA"/>
</dbReference>
<evidence type="ECO:0000313" key="5">
    <source>
        <dbReference type="Proteomes" id="UP001368318"/>
    </source>
</evidence>
<dbReference type="InterPro" id="IPR015659">
    <property type="entry name" value="Proline_oxidase"/>
</dbReference>
<dbReference type="InterPro" id="IPR029041">
    <property type="entry name" value="FAD-linked_oxidoreductase-like"/>
</dbReference>
<organism evidence="4">
    <name type="scientific">Mangrovimonas cancribranchiae</name>
    <dbReference type="NCBI Taxonomy" id="3080055"/>
    <lineage>
        <taxon>Bacteria</taxon>
        <taxon>Pseudomonadati</taxon>
        <taxon>Bacteroidota</taxon>
        <taxon>Flavobacteriia</taxon>
        <taxon>Flavobacteriales</taxon>
        <taxon>Flavobacteriaceae</taxon>
        <taxon>Mangrovimonas</taxon>
    </lineage>
</organism>